<feature type="domain" description="Histidine kinase" evidence="12">
    <location>
        <begin position="316"/>
        <end position="536"/>
    </location>
</feature>
<reference evidence="14 15" key="1">
    <citation type="submission" date="2020-06" db="EMBL/GenBank/DDBJ databases">
        <title>Genome sequence of Rhizobium sp strain ADMK78.</title>
        <authorList>
            <person name="Rahi P."/>
        </authorList>
    </citation>
    <scope>NUCLEOTIDE SEQUENCE [LARGE SCALE GENOMIC DNA]</scope>
    <source>
        <strain evidence="14 15">ADMK78</strain>
        <plasmid evidence="14 15">pPRADMK78_01</plasmid>
    </source>
</reference>
<dbReference type="SUPFAM" id="SSF47384">
    <property type="entry name" value="Homodimeric domain of signal transducing histidine kinase"/>
    <property type="match status" value="1"/>
</dbReference>
<evidence type="ECO:0000313" key="15">
    <source>
        <dbReference type="Proteomes" id="UP000308530"/>
    </source>
</evidence>
<gene>
    <name evidence="14" type="ORF">FE840_018565</name>
</gene>
<feature type="domain" description="HAMP" evidence="13">
    <location>
        <begin position="224"/>
        <end position="276"/>
    </location>
</feature>
<dbReference type="Pfam" id="PF00512">
    <property type="entry name" value="HisKA"/>
    <property type="match status" value="1"/>
</dbReference>
<dbReference type="Proteomes" id="UP000308530">
    <property type="component" value="Plasmid pPRADMK78_01"/>
</dbReference>
<dbReference type="InterPro" id="IPR003660">
    <property type="entry name" value="HAMP_dom"/>
</dbReference>
<dbReference type="EMBL" id="CP058351">
    <property type="protein sequence ID" value="QLF71652.1"/>
    <property type="molecule type" value="Genomic_DNA"/>
</dbReference>
<sequence>MQLHSDNTSFGYVTQLRLAFLGLAVPTVLLALAGWYVLEQSQYRVERGRIASDIYTALMGFDVEKAALRNWSFRRTLAQNAAAEERSAILERMAEKIELISEKAELAFALDSSRRKTLEEHREREKLIVFLDDVIEKLDMETALLISDQPASAIQIARVEAQFNQFHGVSPAEALKKALATEAIALEAERNRANDALTTARQLFLLAGGFGLFGTLIPAAFLVTRFRQPLKQMEEGLQAYQNGDFSYRFDRFRDVEFKSLGRQLNAMAAEVDLARKRAAENRMELEQTVAIRTAELRRTVDELAASEGSRAKLLADVGHELRTPVTVIRGEAQVALRLKSRDSQPYRAALERIVAVSRQMGHLIEDILVLVRNPSSEPLLELKAVRLGDVVASAVETARSAAAFHNVSVSSPETLPATVIRADQHRLRQVLVCLLDNAVRYSYAGGEVTLFVGEEEGGHVSVSILDRGLGINTEDLPYLFDRGWRAKEARAHRPDGLGLGLSIARKLTEAQGGRLVIRKGEDGCGTLAQLIMPALPAIPATEVQ</sequence>
<dbReference type="InterPro" id="IPR003661">
    <property type="entry name" value="HisK_dim/P_dom"/>
</dbReference>
<feature type="transmembrane region" description="Helical" evidence="11">
    <location>
        <begin position="20"/>
        <end position="38"/>
    </location>
</feature>
<dbReference type="CDD" id="cd06225">
    <property type="entry name" value="HAMP"/>
    <property type="match status" value="1"/>
</dbReference>
<dbReference type="InterPro" id="IPR004358">
    <property type="entry name" value="Sig_transdc_His_kin-like_C"/>
</dbReference>
<evidence type="ECO:0000256" key="9">
    <source>
        <dbReference type="ARBA" id="ARBA00023012"/>
    </source>
</evidence>
<dbReference type="InterPro" id="IPR036097">
    <property type="entry name" value="HisK_dim/P_sf"/>
</dbReference>
<dbReference type="Pfam" id="PF02518">
    <property type="entry name" value="HATPase_c"/>
    <property type="match status" value="1"/>
</dbReference>
<keyword evidence="14" id="KW-0614">Plasmid</keyword>
<accession>A0ABX6QT94</accession>
<evidence type="ECO:0000313" key="14">
    <source>
        <dbReference type="EMBL" id="QLF71652.1"/>
    </source>
</evidence>
<dbReference type="CDD" id="cd00082">
    <property type="entry name" value="HisKA"/>
    <property type="match status" value="1"/>
</dbReference>
<dbReference type="GO" id="GO:0016301">
    <property type="term" value="F:kinase activity"/>
    <property type="evidence" value="ECO:0007669"/>
    <property type="project" value="UniProtKB-KW"/>
</dbReference>
<evidence type="ECO:0000256" key="4">
    <source>
        <dbReference type="ARBA" id="ARBA00022553"/>
    </source>
</evidence>
<dbReference type="Pfam" id="PF00672">
    <property type="entry name" value="HAMP"/>
    <property type="match status" value="1"/>
</dbReference>
<evidence type="ECO:0000256" key="3">
    <source>
        <dbReference type="ARBA" id="ARBA00012438"/>
    </source>
</evidence>
<evidence type="ECO:0000256" key="2">
    <source>
        <dbReference type="ARBA" id="ARBA00004370"/>
    </source>
</evidence>
<evidence type="ECO:0000256" key="5">
    <source>
        <dbReference type="ARBA" id="ARBA00022679"/>
    </source>
</evidence>
<dbReference type="EC" id="2.7.13.3" evidence="3"/>
<dbReference type="InterPro" id="IPR005467">
    <property type="entry name" value="His_kinase_dom"/>
</dbReference>
<keyword evidence="9" id="KW-0902">Two-component regulatory system</keyword>
<evidence type="ECO:0000256" key="8">
    <source>
        <dbReference type="ARBA" id="ARBA00022989"/>
    </source>
</evidence>
<dbReference type="PANTHER" id="PTHR45436">
    <property type="entry name" value="SENSOR HISTIDINE KINASE YKOH"/>
    <property type="match status" value="1"/>
</dbReference>
<dbReference type="InterPro" id="IPR003594">
    <property type="entry name" value="HATPase_dom"/>
</dbReference>
<keyword evidence="6 11" id="KW-0812">Transmembrane</keyword>
<evidence type="ECO:0000256" key="1">
    <source>
        <dbReference type="ARBA" id="ARBA00000085"/>
    </source>
</evidence>
<evidence type="ECO:0000256" key="6">
    <source>
        <dbReference type="ARBA" id="ARBA00022692"/>
    </source>
</evidence>
<comment type="catalytic activity">
    <reaction evidence="1">
        <text>ATP + protein L-histidine = ADP + protein N-phospho-L-histidine.</text>
        <dbReference type="EC" id="2.7.13.3"/>
    </reaction>
</comment>
<evidence type="ECO:0000256" key="11">
    <source>
        <dbReference type="SAM" id="Phobius"/>
    </source>
</evidence>
<keyword evidence="4" id="KW-0597">Phosphoprotein</keyword>
<evidence type="ECO:0000259" key="13">
    <source>
        <dbReference type="PROSITE" id="PS50885"/>
    </source>
</evidence>
<evidence type="ECO:0000256" key="7">
    <source>
        <dbReference type="ARBA" id="ARBA00022777"/>
    </source>
</evidence>
<dbReference type="SUPFAM" id="SSF55874">
    <property type="entry name" value="ATPase domain of HSP90 chaperone/DNA topoisomerase II/histidine kinase"/>
    <property type="match status" value="1"/>
</dbReference>
<proteinExistence type="predicted"/>
<feature type="transmembrane region" description="Helical" evidence="11">
    <location>
        <begin position="203"/>
        <end position="223"/>
    </location>
</feature>
<evidence type="ECO:0000256" key="10">
    <source>
        <dbReference type="ARBA" id="ARBA00023136"/>
    </source>
</evidence>
<dbReference type="Gene3D" id="6.10.340.10">
    <property type="match status" value="1"/>
</dbReference>
<dbReference type="Gene3D" id="1.10.287.130">
    <property type="match status" value="1"/>
</dbReference>
<keyword evidence="15" id="KW-1185">Reference proteome</keyword>
<dbReference type="SMART" id="SM00388">
    <property type="entry name" value="HisKA"/>
    <property type="match status" value="1"/>
</dbReference>
<dbReference type="SMART" id="SM00387">
    <property type="entry name" value="HATPase_c"/>
    <property type="match status" value="1"/>
</dbReference>
<dbReference type="InterPro" id="IPR036890">
    <property type="entry name" value="HATPase_C_sf"/>
</dbReference>
<keyword evidence="7 14" id="KW-0418">Kinase</keyword>
<name>A0ABX6QT94_9HYPH</name>
<dbReference type="InterPro" id="IPR050428">
    <property type="entry name" value="TCS_sensor_his_kinase"/>
</dbReference>
<keyword evidence="5" id="KW-0808">Transferase</keyword>
<dbReference type="PROSITE" id="PS50109">
    <property type="entry name" value="HIS_KIN"/>
    <property type="match status" value="1"/>
</dbReference>
<comment type="subcellular location">
    <subcellularLocation>
        <location evidence="2">Membrane</location>
    </subcellularLocation>
</comment>
<keyword evidence="8 11" id="KW-1133">Transmembrane helix</keyword>
<keyword evidence="10 11" id="KW-0472">Membrane</keyword>
<dbReference type="PRINTS" id="PR00344">
    <property type="entry name" value="BCTRLSENSOR"/>
</dbReference>
<dbReference type="PANTHER" id="PTHR45436:SF5">
    <property type="entry name" value="SENSOR HISTIDINE KINASE TRCS"/>
    <property type="match status" value="1"/>
</dbReference>
<dbReference type="RefSeq" id="WP_138289349.1">
    <property type="nucleotide sequence ID" value="NZ_CP058351.1"/>
</dbReference>
<organism evidence="14 15">
    <name type="scientific">Peteryoungia desertarenae</name>
    <dbReference type="NCBI Taxonomy" id="1813451"/>
    <lineage>
        <taxon>Bacteria</taxon>
        <taxon>Pseudomonadati</taxon>
        <taxon>Pseudomonadota</taxon>
        <taxon>Alphaproteobacteria</taxon>
        <taxon>Hyphomicrobiales</taxon>
        <taxon>Rhizobiaceae</taxon>
        <taxon>Peteryoungia</taxon>
    </lineage>
</organism>
<dbReference type="Gene3D" id="3.30.565.10">
    <property type="entry name" value="Histidine kinase-like ATPase, C-terminal domain"/>
    <property type="match status" value="1"/>
</dbReference>
<protein>
    <recommendedName>
        <fullName evidence="3">histidine kinase</fullName>
        <ecNumber evidence="3">2.7.13.3</ecNumber>
    </recommendedName>
</protein>
<geneLocation type="plasmid" evidence="14 15">
    <name>pPRADMK78_01</name>
</geneLocation>
<dbReference type="PROSITE" id="PS50885">
    <property type="entry name" value="HAMP"/>
    <property type="match status" value="1"/>
</dbReference>
<evidence type="ECO:0000259" key="12">
    <source>
        <dbReference type="PROSITE" id="PS50109"/>
    </source>
</evidence>